<protein>
    <recommendedName>
        <fullName evidence="1">Rhodanese domain-containing protein</fullName>
    </recommendedName>
</protein>
<dbReference type="InterPro" id="IPR036873">
    <property type="entry name" value="Rhodanese-like_dom_sf"/>
</dbReference>
<comment type="caution">
    <text evidence="2">The sequence shown here is derived from an EMBL/GenBank/DDBJ whole genome shotgun (WGS) entry which is preliminary data.</text>
</comment>
<evidence type="ECO:0000313" key="3">
    <source>
        <dbReference type="Proteomes" id="UP001359559"/>
    </source>
</evidence>
<organism evidence="2 3">
    <name type="scientific">Clitoria ternatea</name>
    <name type="common">Butterfly pea</name>
    <dbReference type="NCBI Taxonomy" id="43366"/>
    <lineage>
        <taxon>Eukaryota</taxon>
        <taxon>Viridiplantae</taxon>
        <taxon>Streptophyta</taxon>
        <taxon>Embryophyta</taxon>
        <taxon>Tracheophyta</taxon>
        <taxon>Spermatophyta</taxon>
        <taxon>Magnoliopsida</taxon>
        <taxon>eudicotyledons</taxon>
        <taxon>Gunneridae</taxon>
        <taxon>Pentapetalae</taxon>
        <taxon>rosids</taxon>
        <taxon>fabids</taxon>
        <taxon>Fabales</taxon>
        <taxon>Fabaceae</taxon>
        <taxon>Papilionoideae</taxon>
        <taxon>50 kb inversion clade</taxon>
        <taxon>NPAAA clade</taxon>
        <taxon>indigoferoid/millettioid clade</taxon>
        <taxon>Phaseoleae</taxon>
        <taxon>Clitoria</taxon>
    </lineage>
</organism>
<dbReference type="Pfam" id="PF00581">
    <property type="entry name" value="Rhodanese"/>
    <property type="match status" value="1"/>
</dbReference>
<dbReference type="PANTHER" id="PTHR44542:SF12">
    <property type="entry name" value="THIOSULFATE SULFURTRANSFERASE 18"/>
    <property type="match status" value="1"/>
</dbReference>
<accession>A0AAN9ESL7</accession>
<dbReference type="Proteomes" id="UP001359559">
    <property type="component" value="Unassembled WGS sequence"/>
</dbReference>
<dbReference type="AlphaFoldDB" id="A0AAN9ESL7"/>
<evidence type="ECO:0000259" key="1">
    <source>
        <dbReference type="PROSITE" id="PS50206"/>
    </source>
</evidence>
<proteinExistence type="predicted"/>
<dbReference type="Gene3D" id="3.40.250.10">
    <property type="entry name" value="Rhodanese-like domain"/>
    <property type="match status" value="1"/>
</dbReference>
<dbReference type="InterPro" id="IPR001763">
    <property type="entry name" value="Rhodanese-like_dom"/>
</dbReference>
<dbReference type="PANTHER" id="PTHR44542">
    <property type="entry name" value="THIOSULFATE SULFURTRANSFERASE 18"/>
    <property type="match status" value="1"/>
</dbReference>
<sequence length="134" mass="14741">MGSVGTESPGPEIVTVDVLAAKSMIQTSHVYLDVRTVEEFNKGHVDAEKIINIPYMFNTPEGRVKNPEFLKEVSSVCTKDDNIIVGCQSGVRSVYATVDLLGEGYKDVNNMSGGYLDWVKNQFPVKAQANKKEL</sequence>
<dbReference type="EMBL" id="JAYKXN010000008">
    <property type="protein sequence ID" value="KAK7262967.1"/>
    <property type="molecule type" value="Genomic_DNA"/>
</dbReference>
<dbReference type="PROSITE" id="PS50206">
    <property type="entry name" value="RHODANESE_3"/>
    <property type="match status" value="1"/>
</dbReference>
<evidence type="ECO:0000313" key="2">
    <source>
        <dbReference type="EMBL" id="KAK7262967.1"/>
    </source>
</evidence>
<gene>
    <name evidence="2" type="ORF">RJT34_30550</name>
</gene>
<dbReference type="SUPFAM" id="SSF52821">
    <property type="entry name" value="Rhodanese/Cell cycle control phosphatase"/>
    <property type="match status" value="1"/>
</dbReference>
<dbReference type="InterPro" id="IPR044684">
    <property type="entry name" value="STR17/STR18/HARC1-like"/>
</dbReference>
<keyword evidence="3" id="KW-1185">Reference proteome</keyword>
<dbReference type="CDD" id="cd00158">
    <property type="entry name" value="RHOD"/>
    <property type="match status" value="1"/>
</dbReference>
<dbReference type="SMART" id="SM00450">
    <property type="entry name" value="RHOD"/>
    <property type="match status" value="1"/>
</dbReference>
<reference evidence="2 3" key="1">
    <citation type="submission" date="2024-01" db="EMBL/GenBank/DDBJ databases">
        <title>The genomes of 5 underutilized Papilionoideae crops provide insights into root nodulation and disease resistance.</title>
        <authorList>
            <person name="Yuan L."/>
        </authorList>
    </citation>
    <scope>NUCLEOTIDE SEQUENCE [LARGE SCALE GENOMIC DNA]</scope>
    <source>
        <strain evidence="2">LY-2023</strain>
        <tissue evidence="2">Leaf</tissue>
    </source>
</reference>
<feature type="domain" description="Rhodanese" evidence="1">
    <location>
        <begin position="29"/>
        <end position="127"/>
    </location>
</feature>
<name>A0AAN9ESL7_CLITE</name>
<dbReference type="GO" id="GO:0003824">
    <property type="term" value="F:catalytic activity"/>
    <property type="evidence" value="ECO:0007669"/>
    <property type="project" value="InterPro"/>
</dbReference>